<dbReference type="Pfam" id="PF01297">
    <property type="entry name" value="ZnuA"/>
    <property type="match status" value="1"/>
</dbReference>
<evidence type="ECO:0000256" key="4">
    <source>
        <dbReference type="RuleBase" id="RU003512"/>
    </source>
</evidence>
<keyword evidence="8" id="KW-1185">Reference proteome</keyword>
<evidence type="ECO:0000313" key="9">
    <source>
        <dbReference type="Proteomes" id="UP001288320"/>
    </source>
</evidence>
<reference evidence="6 8" key="1">
    <citation type="submission" date="2023-10" db="EMBL/GenBank/DDBJ databases">
        <title>Whole Genome based description of the genera Actinobaculum and Actinotignum reveals a complex phylogenetic relationship within the species included in the genus Actinotignum.</title>
        <authorList>
            <person name="Jensen C.S."/>
            <person name="Dargis R."/>
            <person name="Kemp M."/>
            <person name="Christensen J.J."/>
        </authorList>
    </citation>
    <scope>NUCLEOTIDE SEQUENCE</scope>
    <source>
        <strain evidence="7 8">SLA_B089</strain>
        <strain evidence="6">SLA_B245</strain>
    </source>
</reference>
<evidence type="ECO:0000256" key="3">
    <source>
        <dbReference type="ARBA" id="ARBA00022729"/>
    </source>
</evidence>
<sequence>MKKTLTRMAALLSCTALLGSTALLAGCQPSSTSPADGTSSSAAASSADTARIGVTASFTPIRWLAEQIGGDYVTVTSATPTNVEPHDYEFSPKQVAELESTDVIFYVSGFQPSLDAAISTIGAGNAVNLADAAKLVHHRGLADNHGDEATEAGRVLDPHFWLDPVRMQDVAEAITASLSSMDPEHRGDFEANFARLKQELTDLNSRYTTGLAQCATTTVVSSHAAFGYLTDRYNLVQVGIAGIDPDQDPSPLDISEVKRIMAETGTRTIFAEANSPAKTAEAIAAETGAQLSSLSTAEADPEGAGYLAIMDSNLAHLREGLQCQ</sequence>
<dbReference type="GO" id="GO:0046872">
    <property type="term" value="F:metal ion binding"/>
    <property type="evidence" value="ECO:0007669"/>
    <property type="project" value="InterPro"/>
</dbReference>
<organism evidence="6 9">
    <name type="scientific">Actinotignum timonense</name>
    <dbReference type="NCBI Taxonomy" id="1870995"/>
    <lineage>
        <taxon>Bacteria</taxon>
        <taxon>Bacillati</taxon>
        <taxon>Actinomycetota</taxon>
        <taxon>Actinomycetes</taxon>
        <taxon>Actinomycetales</taxon>
        <taxon>Actinomycetaceae</taxon>
        <taxon>Actinotignum</taxon>
    </lineage>
</organism>
<dbReference type="GO" id="GO:0030001">
    <property type="term" value="P:metal ion transport"/>
    <property type="evidence" value="ECO:0007669"/>
    <property type="project" value="InterPro"/>
</dbReference>
<name>A0AAW9HD74_9ACTO</name>
<evidence type="ECO:0000313" key="7">
    <source>
        <dbReference type="EMBL" id="MDY5145571.1"/>
    </source>
</evidence>
<dbReference type="PANTHER" id="PTHR42953:SF3">
    <property type="entry name" value="HIGH-AFFINITY ZINC UPTAKE SYSTEM PROTEIN ZNUA"/>
    <property type="match status" value="1"/>
</dbReference>
<evidence type="ECO:0000313" key="6">
    <source>
        <dbReference type="EMBL" id="MDY5139739.1"/>
    </source>
</evidence>
<keyword evidence="3 5" id="KW-0732">Signal</keyword>
<feature type="signal peptide" evidence="5">
    <location>
        <begin position="1"/>
        <end position="25"/>
    </location>
</feature>
<evidence type="ECO:0000256" key="5">
    <source>
        <dbReference type="SAM" id="SignalP"/>
    </source>
</evidence>
<dbReference type="AlphaFoldDB" id="A0AAW9HD74"/>
<comment type="caution">
    <text evidence="6">The sequence shown here is derived from an EMBL/GenBank/DDBJ whole genome shotgun (WGS) entry which is preliminary data.</text>
</comment>
<dbReference type="InterPro" id="IPR006128">
    <property type="entry name" value="Lipoprotein_PsaA-like"/>
</dbReference>
<dbReference type="Proteomes" id="UP001288320">
    <property type="component" value="Unassembled WGS sequence"/>
</dbReference>
<dbReference type="GO" id="GO:0007155">
    <property type="term" value="P:cell adhesion"/>
    <property type="evidence" value="ECO:0007669"/>
    <property type="project" value="InterPro"/>
</dbReference>
<gene>
    <name evidence="6" type="ORF">R6G74_00200</name>
    <name evidence="7" type="ORF">R6P33_00860</name>
</gene>
<dbReference type="InterPro" id="IPR006127">
    <property type="entry name" value="ZnuA-like"/>
</dbReference>
<evidence type="ECO:0000256" key="2">
    <source>
        <dbReference type="ARBA" id="ARBA00022448"/>
    </source>
</evidence>
<dbReference type="SUPFAM" id="SSF53807">
    <property type="entry name" value="Helical backbone' metal receptor"/>
    <property type="match status" value="1"/>
</dbReference>
<evidence type="ECO:0000313" key="8">
    <source>
        <dbReference type="Proteomes" id="UP001284901"/>
    </source>
</evidence>
<dbReference type="Proteomes" id="UP001284901">
    <property type="component" value="Unassembled WGS sequence"/>
</dbReference>
<evidence type="ECO:0000256" key="1">
    <source>
        <dbReference type="ARBA" id="ARBA00011028"/>
    </source>
</evidence>
<keyword evidence="2 4" id="KW-0813">Transport</keyword>
<dbReference type="GeneID" id="92813987"/>
<dbReference type="EMBL" id="JAWNFY010000002">
    <property type="protein sequence ID" value="MDY5145571.1"/>
    <property type="molecule type" value="Genomic_DNA"/>
</dbReference>
<accession>A0AAW9HD74</accession>
<dbReference type="Gene3D" id="3.40.50.1980">
    <property type="entry name" value="Nitrogenase molybdenum iron protein domain"/>
    <property type="match status" value="2"/>
</dbReference>
<dbReference type="RefSeq" id="WP_143231889.1">
    <property type="nucleotide sequence ID" value="NZ_CAUPFC010000001.1"/>
</dbReference>
<protein>
    <submittedName>
        <fullName evidence="6">Metal ABC transporter substrate-binding protein</fullName>
    </submittedName>
</protein>
<proteinExistence type="inferred from homology"/>
<dbReference type="PRINTS" id="PR00690">
    <property type="entry name" value="ADHESNFAMILY"/>
</dbReference>
<comment type="similarity">
    <text evidence="1 4">Belongs to the bacterial solute-binding protein 9 family.</text>
</comment>
<dbReference type="PROSITE" id="PS51257">
    <property type="entry name" value="PROKAR_LIPOPROTEIN"/>
    <property type="match status" value="1"/>
</dbReference>
<dbReference type="InterPro" id="IPR050492">
    <property type="entry name" value="Bact_metal-bind_prot9"/>
</dbReference>
<dbReference type="PANTHER" id="PTHR42953">
    <property type="entry name" value="HIGH-AFFINITY ZINC UPTAKE SYSTEM PROTEIN ZNUA-RELATED"/>
    <property type="match status" value="1"/>
</dbReference>
<dbReference type="EMBL" id="JAWNFV010000001">
    <property type="protein sequence ID" value="MDY5139739.1"/>
    <property type="molecule type" value="Genomic_DNA"/>
</dbReference>
<feature type="chain" id="PRO_5043914399" evidence="5">
    <location>
        <begin position="26"/>
        <end position="324"/>
    </location>
</feature>